<proteinExistence type="predicted"/>
<evidence type="ECO:0000256" key="3">
    <source>
        <dbReference type="ARBA" id="ARBA00022694"/>
    </source>
</evidence>
<evidence type="ECO:0000256" key="2">
    <source>
        <dbReference type="ARBA" id="ARBA00022574"/>
    </source>
</evidence>
<keyword evidence="5" id="KW-0539">Nucleus</keyword>
<dbReference type="GO" id="GO:0005829">
    <property type="term" value="C:cytosol"/>
    <property type="evidence" value="ECO:0007669"/>
    <property type="project" value="TreeGrafter"/>
</dbReference>
<name>A0A1K0GYL5_9BASI</name>
<dbReference type="AlphaFoldDB" id="A0A1K0GYL5"/>
<protein>
    <submittedName>
        <fullName evidence="8">Related to TRM82 - subunit of a tRNA methyltransferase complex</fullName>
    </submittedName>
    <submittedName>
        <fullName evidence="7">Related to TRM82-subunit of a tRNA methyltransferase complex</fullName>
    </submittedName>
</protein>
<keyword evidence="10" id="KW-1185">Reference proteome</keyword>
<dbReference type="SMART" id="SM00320">
    <property type="entry name" value="WD40"/>
    <property type="match status" value="3"/>
</dbReference>
<feature type="region of interest" description="Disordered" evidence="6">
    <location>
        <begin position="333"/>
        <end position="372"/>
    </location>
</feature>
<dbReference type="PANTHER" id="PTHR16288:SF0">
    <property type="entry name" value="TRNA (GUANINE-N(7)-)-METHYLTRANSFERASE NON-CATALYTIC SUBUNIT WDR4"/>
    <property type="match status" value="1"/>
</dbReference>
<dbReference type="EMBL" id="ULHB01000083">
    <property type="protein sequence ID" value="SYW80749.1"/>
    <property type="molecule type" value="Genomic_DNA"/>
</dbReference>
<feature type="compositionally biased region" description="Basic and acidic residues" evidence="6">
    <location>
        <begin position="606"/>
        <end position="619"/>
    </location>
</feature>
<dbReference type="GO" id="GO:0036265">
    <property type="term" value="P:RNA (guanine-N7)-methylation"/>
    <property type="evidence" value="ECO:0007669"/>
    <property type="project" value="InterPro"/>
</dbReference>
<evidence type="ECO:0000313" key="7">
    <source>
        <dbReference type="EMBL" id="SAM86119.1"/>
    </source>
</evidence>
<dbReference type="InterPro" id="IPR028884">
    <property type="entry name" value="Trm82"/>
</dbReference>
<dbReference type="OrthoDB" id="339900at2759"/>
<keyword evidence="4" id="KW-0677">Repeat</keyword>
<feature type="region of interest" description="Disordered" evidence="6">
    <location>
        <begin position="578"/>
        <end position="633"/>
    </location>
</feature>
<dbReference type="Gene3D" id="2.130.10.10">
    <property type="entry name" value="YVTN repeat-like/Quinoprotein amine dehydrogenase"/>
    <property type="match status" value="1"/>
</dbReference>
<gene>
    <name evidence="8" type="ORF">UBRO2_03963</name>
    <name evidence="7" type="ORF">UBRO_08512</name>
</gene>
<dbReference type="InterPro" id="IPR015943">
    <property type="entry name" value="WD40/YVTN_repeat-like_dom_sf"/>
</dbReference>
<organism evidence="7 9">
    <name type="scientific">Ustilago bromivora</name>
    <dbReference type="NCBI Taxonomy" id="307758"/>
    <lineage>
        <taxon>Eukaryota</taxon>
        <taxon>Fungi</taxon>
        <taxon>Dikarya</taxon>
        <taxon>Basidiomycota</taxon>
        <taxon>Ustilaginomycotina</taxon>
        <taxon>Ustilaginomycetes</taxon>
        <taxon>Ustilaginales</taxon>
        <taxon>Ustilaginaceae</taxon>
        <taxon>Ustilago</taxon>
    </lineage>
</organism>
<evidence type="ECO:0000256" key="5">
    <source>
        <dbReference type="ARBA" id="ARBA00023242"/>
    </source>
</evidence>
<evidence type="ECO:0000256" key="6">
    <source>
        <dbReference type="SAM" id="MobiDB-lite"/>
    </source>
</evidence>
<sequence length="633" mass="69046">MAEAAPSSATLVSAPFHHVATAHSSDLTVFLSANSVQLVDGQTDGSYKTYAIPTTVFVPQPTLPDQSDAARYADQPHISFARLASFSHSDRFLALTGDDKVLRVWKLERAADKSITGFEFAKEIVIKLLPKRAAILHWLPRSDATPEGSEELIVVDRFGDVRSFLVNENDVRTLPFASKDGAQADEQDQMDSPDDASMQILLGHVSMITSLAFVPGAKPTAPPKYIITGDRDEHIRVSWWRSKRLAYVIDRYLQGSESFVGALAVISDADGALRLVTSEGGRSLRVWKLPQPSEGSSSSANTSADNACISINDLESALAPYVLARDREERKRESKALLASSKRNKAAKRKQDQRGGDGKEGEQVKVKPLASQYSKDSKPSVVISDLTPFSDAEGKAWLLVVVEGATAFFHVPVSALLAPLSSGEDKVHDISEQVRVTRASVPVLHLALSQRPATVSTSVIATFDTRSEFRPEGPTEKAEVEVGIFTLTASAHFEREAKSARVEALLPATQPKSEAYEETPRALLDPSVVEHLSLYPALTTWPKIEVPSSAEIIATRSSRKARFNHPLDTSLIGVAEVNETKPSNASSNPEGDDEQRQKLVKTMQGGKRERGRERNREAIRLAQQQASAQEQAQ</sequence>
<dbReference type="InterPro" id="IPR001680">
    <property type="entry name" value="WD40_rpt"/>
</dbReference>
<feature type="compositionally biased region" description="Polar residues" evidence="6">
    <location>
        <begin position="580"/>
        <end position="589"/>
    </location>
</feature>
<evidence type="ECO:0000313" key="10">
    <source>
        <dbReference type="Proteomes" id="UP000658997"/>
    </source>
</evidence>
<evidence type="ECO:0000256" key="4">
    <source>
        <dbReference type="ARBA" id="ARBA00022737"/>
    </source>
</evidence>
<dbReference type="InterPro" id="IPR036322">
    <property type="entry name" value="WD40_repeat_dom_sf"/>
</dbReference>
<reference evidence="9" key="1">
    <citation type="submission" date="2016-04" db="EMBL/GenBank/DDBJ databases">
        <authorList>
            <person name="Guldener U."/>
            <person name="Guldener U."/>
        </authorList>
    </citation>
    <scope>NUCLEOTIDE SEQUENCE [LARGE SCALE GENOMIC DNA]</scope>
    <source>
        <strain evidence="9">UB2112</strain>
    </source>
</reference>
<dbReference type="GO" id="GO:0006400">
    <property type="term" value="P:tRNA modification"/>
    <property type="evidence" value="ECO:0007669"/>
    <property type="project" value="TreeGrafter"/>
</dbReference>
<dbReference type="PANTHER" id="PTHR16288">
    <property type="entry name" value="WD40 REPEAT PROTEIN 4"/>
    <property type="match status" value="1"/>
</dbReference>
<evidence type="ECO:0000256" key="1">
    <source>
        <dbReference type="ARBA" id="ARBA00004123"/>
    </source>
</evidence>
<keyword evidence="7" id="KW-0808">Transferase</keyword>
<accession>A0A1K0GYL5</accession>
<dbReference type="GO" id="GO:0043527">
    <property type="term" value="C:tRNA methyltransferase complex"/>
    <property type="evidence" value="ECO:0007669"/>
    <property type="project" value="TreeGrafter"/>
</dbReference>
<feature type="compositionally biased region" description="Basic and acidic residues" evidence="6">
    <location>
        <begin position="349"/>
        <end position="365"/>
    </location>
</feature>
<dbReference type="Proteomes" id="UP000658997">
    <property type="component" value="Unassembled WGS sequence"/>
</dbReference>
<keyword evidence="2" id="KW-0853">WD repeat</keyword>
<dbReference type="SUPFAM" id="SSF50978">
    <property type="entry name" value="WD40 repeat-like"/>
    <property type="match status" value="1"/>
</dbReference>
<keyword evidence="3" id="KW-0819">tRNA processing</keyword>
<dbReference type="EMBL" id="LT558137">
    <property type="protein sequence ID" value="SAM86119.1"/>
    <property type="molecule type" value="Genomic_DNA"/>
</dbReference>
<dbReference type="GO" id="GO:0008168">
    <property type="term" value="F:methyltransferase activity"/>
    <property type="evidence" value="ECO:0007669"/>
    <property type="project" value="UniProtKB-KW"/>
</dbReference>
<keyword evidence="7" id="KW-0489">Methyltransferase</keyword>
<reference evidence="7" key="2">
    <citation type="submission" date="2016-04" db="EMBL/GenBank/DDBJ databases">
        <authorList>
            <person name="Evans L.H."/>
            <person name="Alamgir A."/>
            <person name="Owens N."/>
            <person name="Weber N.D."/>
            <person name="Virtaneva K."/>
            <person name="Barbian K."/>
            <person name="Babar A."/>
            <person name="Rosenke K."/>
        </authorList>
    </citation>
    <scope>NUCLEOTIDE SEQUENCE</scope>
    <source>
        <strain evidence="7">UB2112</strain>
    </source>
</reference>
<feature type="compositionally biased region" description="Low complexity" evidence="6">
    <location>
        <begin position="622"/>
        <end position="633"/>
    </location>
</feature>
<evidence type="ECO:0000313" key="9">
    <source>
        <dbReference type="Proteomes" id="UP000179920"/>
    </source>
</evidence>
<comment type="subcellular location">
    <subcellularLocation>
        <location evidence="1">Nucleus</location>
    </subcellularLocation>
</comment>
<dbReference type="GO" id="GO:0005634">
    <property type="term" value="C:nucleus"/>
    <property type="evidence" value="ECO:0007669"/>
    <property type="project" value="UniProtKB-SubCell"/>
</dbReference>
<reference evidence="8" key="3">
    <citation type="submission" date="2018-08" db="EMBL/GenBank/DDBJ databases">
        <authorList>
            <person name="Guldener U."/>
        </authorList>
    </citation>
    <scope>NUCLEOTIDE SEQUENCE</scope>
    <source>
        <strain evidence="8">UB2</strain>
    </source>
</reference>
<dbReference type="Proteomes" id="UP000179920">
    <property type="component" value="Chromosome XXI"/>
</dbReference>
<evidence type="ECO:0000313" key="8">
    <source>
        <dbReference type="EMBL" id="SYW80749.1"/>
    </source>
</evidence>